<keyword evidence="5" id="KW-0378">Hydrolase</keyword>
<dbReference type="InterPro" id="IPR006146">
    <property type="entry name" value="5'-Nucleotdase_CS"/>
</dbReference>
<evidence type="ECO:0000256" key="1">
    <source>
        <dbReference type="ARBA" id="ARBA00006654"/>
    </source>
</evidence>
<dbReference type="PANTHER" id="PTHR11575:SF46">
    <property type="entry name" value="PROTEIN USHA"/>
    <property type="match status" value="1"/>
</dbReference>
<dbReference type="CDD" id="cd00845">
    <property type="entry name" value="MPP_UshA_N_like"/>
    <property type="match status" value="1"/>
</dbReference>
<evidence type="ECO:0000259" key="7">
    <source>
        <dbReference type="Pfam" id="PF02872"/>
    </source>
</evidence>
<feature type="chain" id="PRO_5005126302" description="Bifunctional metallophosphatase/5'-nucleotidase" evidence="5">
    <location>
        <begin position="27"/>
        <end position="522"/>
    </location>
</feature>
<evidence type="ECO:0000256" key="2">
    <source>
        <dbReference type="ARBA" id="ARBA00022723"/>
    </source>
</evidence>
<evidence type="ECO:0008006" key="9">
    <source>
        <dbReference type="Google" id="ProtNLM"/>
    </source>
</evidence>
<dbReference type="AlphaFoldDB" id="D3GMP6"/>
<dbReference type="Pfam" id="PF02872">
    <property type="entry name" value="5_nucleotid_C"/>
    <property type="match status" value="1"/>
</dbReference>
<evidence type="ECO:0000256" key="3">
    <source>
        <dbReference type="ARBA" id="ARBA00022729"/>
    </source>
</evidence>
<accession>D3GMP6</accession>
<dbReference type="GO" id="GO:0030288">
    <property type="term" value="C:outer membrane-bounded periplasmic space"/>
    <property type="evidence" value="ECO:0007669"/>
    <property type="project" value="TreeGrafter"/>
</dbReference>
<dbReference type="InterPro" id="IPR008334">
    <property type="entry name" value="5'-Nucleotdase_C"/>
</dbReference>
<keyword evidence="2" id="KW-0479">Metal-binding</keyword>
<dbReference type="InterPro" id="IPR004843">
    <property type="entry name" value="Calcineurin-like_PHP"/>
</dbReference>
<dbReference type="GO" id="GO:0008768">
    <property type="term" value="F:UDP-sugar diphosphatase activity"/>
    <property type="evidence" value="ECO:0007669"/>
    <property type="project" value="TreeGrafter"/>
</dbReference>
<organism evidence="8">
    <name type="scientific">Enterobacter hormaechei</name>
    <dbReference type="NCBI Taxonomy" id="158836"/>
    <lineage>
        <taxon>Bacteria</taxon>
        <taxon>Pseudomonadati</taxon>
        <taxon>Pseudomonadota</taxon>
        <taxon>Gammaproteobacteria</taxon>
        <taxon>Enterobacterales</taxon>
        <taxon>Enterobacteriaceae</taxon>
        <taxon>Enterobacter</taxon>
        <taxon>Enterobacter cloacae complex</taxon>
    </lineage>
</organism>
<proteinExistence type="inferred from homology"/>
<dbReference type="Pfam" id="PF00149">
    <property type="entry name" value="Metallophos"/>
    <property type="match status" value="1"/>
</dbReference>
<dbReference type="EMBL" id="FN297818">
    <property type="protein sequence ID" value="CAX65533.1"/>
    <property type="molecule type" value="Genomic_DNA"/>
</dbReference>
<evidence type="ECO:0000256" key="4">
    <source>
        <dbReference type="ARBA" id="ARBA00022741"/>
    </source>
</evidence>
<feature type="signal peptide" evidence="5">
    <location>
        <begin position="1"/>
        <end position="26"/>
    </location>
</feature>
<evidence type="ECO:0000256" key="5">
    <source>
        <dbReference type="RuleBase" id="RU362119"/>
    </source>
</evidence>
<dbReference type="Gene3D" id="3.90.780.10">
    <property type="entry name" value="5'-Nucleotidase, C-terminal domain"/>
    <property type="match status" value="1"/>
</dbReference>
<dbReference type="GO" id="GO:0009166">
    <property type="term" value="P:nucleotide catabolic process"/>
    <property type="evidence" value="ECO:0007669"/>
    <property type="project" value="InterPro"/>
</dbReference>
<feature type="domain" description="Calcineurin-like phosphoesterase" evidence="6">
    <location>
        <begin position="30"/>
        <end position="257"/>
    </location>
</feature>
<evidence type="ECO:0000259" key="6">
    <source>
        <dbReference type="Pfam" id="PF00149"/>
    </source>
</evidence>
<keyword evidence="4 5" id="KW-0547">Nucleotide-binding</keyword>
<dbReference type="SUPFAM" id="SSF55816">
    <property type="entry name" value="5'-nucleotidase (syn. UDP-sugar hydrolase), C-terminal domain"/>
    <property type="match status" value="1"/>
</dbReference>
<dbReference type="PROSITE" id="PS00786">
    <property type="entry name" value="5_NUCLEOTIDASE_2"/>
    <property type="match status" value="1"/>
</dbReference>
<dbReference type="PRINTS" id="PR01607">
    <property type="entry name" value="APYRASEFAMLY"/>
</dbReference>
<dbReference type="InterPro" id="IPR036907">
    <property type="entry name" value="5'-Nucleotdase_C_sf"/>
</dbReference>
<protein>
    <recommendedName>
        <fullName evidence="9">Bifunctional metallophosphatase/5'-nucleotidase</fullName>
    </recommendedName>
</protein>
<dbReference type="Gene3D" id="3.60.21.10">
    <property type="match status" value="1"/>
</dbReference>
<comment type="similarity">
    <text evidence="1 5">Belongs to the 5'-nucleotidase family.</text>
</comment>
<feature type="domain" description="5'-Nucleotidase C-terminal" evidence="7">
    <location>
        <begin position="333"/>
        <end position="479"/>
    </location>
</feature>
<reference evidence="8" key="1">
    <citation type="journal article" date="2010" name="PLoS ONE">
        <title>Evolution in quantum leaps: multiple combinatorial transfers of HPI and other genetic modules in Enterobacteriaceae.</title>
        <authorList>
            <person name="Paauw A."/>
            <person name="Leverstein-van Hall M.A."/>
            <person name="Verhoef J."/>
            <person name="Fluit A.C."/>
        </authorList>
    </citation>
    <scope>NUCLEOTIDE SEQUENCE</scope>
    <source>
        <strain evidence="8">05-545</strain>
    </source>
</reference>
<dbReference type="PANTHER" id="PTHR11575">
    <property type="entry name" value="5'-NUCLEOTIDASE-RELATED"/>
    <property type="match status" value="1"/>
</dbReference>
<dbReference type="InterPro" id="IPR006179">
    <property type="entry name" value="5_nucleotidase/apyrase"/>
</dbReference>
<dbReference type="GO" id="GO:0008253">
    <property type="term" value="F:5'-nucleotidase activity"/>
    <property type="evidence" value="ECO:0007669"/>
    <property type="project" value="TreeGrafter"/>
</dbReference>
<name>D3GMP6_9ENTR</name>
<keyword evidence="3 5" id="KW-0732">Signal</keyword>
<sequence length="522" mass="57358">MIMKKNIKLSLITLCWFATLTASVHAKDVTIYYTNDLHAHVSPGKPPTVDKERLVGGFANIATIVNDAKKISKDVFFFDAGDYFTGPYISTLTKGEAIIDIMNTMPFDAVSVGNHEFDYGVDNMVKQLSRAHFPILLGNVFYTNSEKPVWNTPWTVVEKDGIKIGVLGVHQKFAFYDTIAAKAYAGSEARDEEPYIQKGLDALKGKVDIIVLLIHEGTPARQSSYGNKDVARMLQADIDTAKKFKDIDVLITGHAHVGTPEPIKVNDTLIVSTDAYGTDIGKLVLDFNPQTKKIERYKGELITVFSDEYKPDPKVQLKIDEWNASLKKITGQVIGSTTAHFTRSYGESSPVGNLIIDAMMAKVPDAVVGLQNSGGIRADFPQGNLTYGDVITTFPFNNDLVEMDLSGKDLTDLMIHATNLTNGILQVSKSVHVVYDSTKPLGKRLIKFTVNNQPIDPTRIYRVATHSFCATGGDGFEAFLKGKNIKTINSTTSADSIIDYVKAHSPVKPDHEMRVTDVSAAK</sequence>
<dbReference type="InterPro" id="IPR029052">
    <property type="entry name" value="Metallo-depent_PP-like"/>
</dbReference>
<dbReference type="SUPFAM" id="SSF56300">
    <property type="entry name" value="Metallo-dependent phosphatases"/>
    <property type="match status" value="1"/>
</dbReference>
<evidence type="ECO:0000313" key="8">
    <source>
        <dbReference type="EMBL" id="CAX65533.1"/>
    </source>
</evidence>
<dbReference type="GO" id="GO:0000166">
    <property type="term" value="F:nucleotide binding"/>
    <property type="evidence" value="ECO:0007669"/>
    <property type="project" value="UniProtKB-KW"/>
</dbReference>
<dbReference type="GO" id="GO:0046872">
    <property type="term" value="F:metal ion binding"/>
    <property type="evidence" value="ECO:0007669"/>
    <property type="project" value="UniProtKB-KW"/>
</dbReference>